<gene>
    <name evidence="3" type="ORF">TPC1_17441</name>
</gene>
<dbReference type="PANTHER" id="PTHR12411">
    <property type="entry name" value="CYSTEINE PROTEASE FAMILY C1-RELATED"/>
    <property type="match status" value="1"/>
</dbReference>
<dbReference type="SMART" id="SM00645">
    <property type="entry name" value="Pept_C1"/>
    <property type="match status" value="1"/>
</dbReference>
<dbReference type="Pfam" id="PF00112">
    <property type="entry name" value="Peptidase_C1"/>
    <property type="match status" value="1"/>
</dbReference>
<comment type="similarity">
    <text evidence="1">Belongs to the peptidase C1 family.</text>
</comment>
<dbReference type="InterPro" id="IPR000169">
    <property type="entry name" value="Pept_cys_AS"/>
</dbReference>
<dbReference type="AlphaFoldDB" id="A0A146K5Z7"/>
<dbReference type="InterPro" id="IPR013128">
    <property type="entry name" value="Peptidase_C1A"/>
</dbReference>
<dbReference type="EMBL" id="GDID01005550">
    <property type="protein sequence ID" value="JAP91056.1"/>
    <property type="molecule type" value="Transcribed_RNA"/>
</dbReference>
<dbReference type="PRINTS" id="PR00705">
    <property type="entry name" value="PAPAIN"/>
</dbReference>
<dbReference type="InterPro" id="IPR038765">
    <property type="entry name" value="Papain-like_cys_pep_sf"/>
</dbReference>
<dbReference type="Gene3D" id="3.90.70.10">
    <property type="entry name" value="Cysteine proteinases"/>
    <property type="match status" value="1"/>
</dbReference>
<accession>A0A146K5Z7</accession>
<dbReference type="SUPFAM" id="SSF54001">
    <property type="entry name" value="Cysteine proteinases"/>
    <property type="match status" value="1"/>
</dbReference>
<dbReference type="GO" id="GO:0008234">
    <property type="term" value="F:cysteine-type peptidase activity"/>
    <property type="evidence" value="ECO:0007669"/>
    <property type="project" value="InterPro"/>
</dbReference>
<evidence type="ECO:0000259" key="2">
    <source>
        <dbReference type="SMART" id="SM00645"/>
    </source>
</evidence>
<dbReference type="GO" id="GO:0006508">
    <property type="term" value="P:proteolysis"/>
    <property type="evidence" value="ECO:0007669"/>
    <property type="project" value="InterPro"/>
</dbReference>
<feature type="domain" description="Peptidase C1A papain C-terminal" evidence="2">
    <location>
        <begin position="66"/>
        <end position="289"/>
    </location>
</feature>
<dbReference type="InterPro" id="IPR000668">
    <property type="entry name" value="Peptidase_C1A_C"/>
</dbReference>
<evidence type="ECO:0000256" key="1">
    <source>
        <dbReference type="ARBA" id="ARBA00008455"/>
    </source>
</evidence>
<dbReference type="PROSITE" id="PS00139">
    <property type="entry name" value="THIOL_PROTEASE_CYS"/>
    <property type="match status" value="1"/>
</dbReference>
<name>A0A146K5Z7_9EUKA</name>
<proteinExistence type="inferred from homology"/>
<evidence type="ECO:0000313" key="3">
    <source>
        <dbReference type="EMBL" id="JAP91056.1"/>
    </source>
</evidence>
<protein>
    <submittedName>
        <fullName evidence="3">Cathepsin B</fullName>
    </submittedName>
</protein>
<reference evidence="3" key="1">
    <citation type="submission" date="2015-07" db="EMBL/GenBank/DDBJ databases">
        <title>Adaptation to a free-living lifestyle via gene acquisitions in the diplomonad Trepomonas sp. PC1.</title>
        <authorList>
            <person name="Xu F."/>
            <person name="Jerlstrom-Hultqvist J."/>
            <person name="Kolisko M."/>
            <person name="Simpson A.G.B."/>
            <person name="Roger A.J."/>
            <person name="Svard S.G."/>
            <person name="Andersson J.O."/>
        </authorList>
    </citation>
    <scope>NUCLEOTIDE SEQUENCE</scope>
    <source>
        <strain evidence="3">PC1</strain>
    </source>
</reference>
<organism evidence="3">
    <name type="scientific">Trepomonas sp. PC1</name>
    <dbReference type="NCBI Taxonomy" id="1076344"/>
    <lineage>
        <taxon>Eukaryota</taxon>
        <taxon>Metamonada</taxon>
        <taxon>Diplomonadida</taxon>
        <taxon>Hexamitidae</taxon>
        <taxon>Hexamitinae</taxon>
        <taxon>Trepomonas</taxon>
    </lineage>
</organism>
<sequence>MFAVSLAMKFYQQQTLDVLKNIPDMTWTPRIQERFAHMSMEEIRNMFREEHTMSQAPILRLTGDKAPASFDHREANPSCDWTGYDQAGCGSCWAFAAVGSLSYTRCVQKTDAKYVRYSEQYAVSCDKGNSGCNGGNAARSLDFLKKTGVTPYSCNKYTSGNGVTGKCPTTCDDKSPLPTLTKIQNYAQVCTGEENIMNAIVKGPLRTRFDVYNDFMYFSGDKNEVYTHVSGGSLGGHAVQFVGWGELNGTKYWLIKNSWGSAWGNDGGYFKFIRGTNNCKIEGDCWLITP</sequence>